<sequence length="110" mass="12687">MKKLWFSVLTVAVIAIGVFGVVSAEPDPVEKSELTEEQQEEMASLQNEVLEKEKEIIQKYVDFGVISKEKGDHVISYLVKHYEKLEANGFVPNWDQKHEKKDDREGHNEE</sequence>
<dbReference type="Pfam" id="PF10925">
    <property type="entry name" value="DUF2680"/>
    <property type="match status" value="1"/>
</dbReference>
<dbReference type="RefSeq" id="WP_054754639.1">
    <property type="nucleotide sequence ID" value="NZ_JBHUMZ010000025.1"/>
</dbReference>
<proteinExistence type="predicted"/>
<evidence type="ECO:0000313" key="1">
    <source>
        <dbReference type="EMBL" id="MFD2639538.1"/>
    </source>
</evidence>
<organism evidence="1 2">
    <name type="scientific">Piscibacillus salipiscarius</name>
    <dbReference type="NCBI Taxonomy" id="299480"/>
    <lineage>
        <taxon>Bacteria</taxon>
        <taxon>Bacillati</taxon>
        <taxon>Bacillota</taxon>
        <taxon>Bacilli</taxon>
        <taxon>Bacillales</taxon>
        <taxon>Bacillaceae</taxon>
        <taxon>Piscibacillus</taxon>
    </lineage>
</organism>
<dbReference type="InterPro" id="IPR024485">
    <property type="entry name" value="DUF2680"/>
</dbReference>
<dbReference type="Proteomes" id="UP001597452">
    <property type="component" value="Unassembled WGS sequence"/>
</dbReference>
<comment type="caution">
    <text evidence="1">The sequence shown here is derived from an EMBL/GenBank/DDBJ whole genome shotgun (WGS) entry which is preliminary data.</text>
</comment>
<reference evidence="2" key="1">
    <citation type="journal article" date="2019" name="Int. J. Syst. Evol. Microbiol.">
        <title>The Global Catalogue of Microorganisms (GCM) 10K type strain sequencing project: providing services to taxonomists for standard genome sequencing and annotation.</title>
        <authorList>
            <consortium name="The Broad Institute Genomics Platform"/>
            <consortium name="The Broad Institute Genome Sequencing Center for Infectious Disease"/>
            <person name="Wu L."/>
            <person name="Ma J."/>
        </authorList>
    </citation>
    <scope>NUCLEOTIDE SEQUENCE [LARGE SCALE GENOMIC DNA]</scope>
    <source>
        <strain evidence="2">TISTR 1571</strain>
    </source>
</reference>
<name>A0ABW5QC69_9BACI</name>
<protein>
    <submittedName>
        <fullName evidence="1">YckD family protein</fullName>
    </submittedName>
</protein>
<accession>A0ABW5QC69</accession>
<gene>
    <name evidence="1" type="ORF">ACFSW4_11715</name>
</gene>
<dbReference type="EMBL" id="JBHUMZ010000025">
    <property type="protein sequence ID" value="MFD2639538.1"/>
    <property type="molecule type" value="Genomic_DNA"/>
</dbReference>
<keyword evidence="2" id="KW-1185">Reference proteome</keyword>
<evidence type="ECO:0000313" key="2">
    <source>
        <dbReference type="Proteomes" id="UP001597452"/>
    </source>
</evidence>